<protein>
    <recommendedName>
        <fullName evidence="2">F-box domain-containing protein</fullName>
    </recommendedName>
</protein>
<feature type="compositionally biased region" description="Low complexity" evidence="1">
    <location>
        <begin position="593"/>
        <end position="605"/>
    </location>
</feature>
<accession>A0A1X6MXN0</accession>
<evidence type="ECO:0000313" key="3">
    <source>
        <dbReference type="EMBL" id="OSX60986.1"/>
    </source>
</evidence>
<dbReference type="RefSeq" id="XP_024337780.1">
    <property type="nucleotide sequence ID" value="XM_024479245.1"/>
</dbReference>
<dbReference type="SUPFAM" id="SSF81383">
    <property type="entry name" value="F-box domain"/>
    <property type="match status" value="1"/>
</dbReference>
<gene>
    <name evidence="3" type="ORF">POSPLADRAFT_1047279</name>
</gene>
<dbReference type="AlphaFoldDB" id="A0A1X6MXN0"/>
<reference evidence="3 4" key="1">
    <citation type="submission" date="2017-04" db="EMBL/GenBank/DDBJ databases">
        <title>Genome Sequence of the Model Brown-Rot Fungus Postia placenta SB12.</title>
        <authorList>
            <consortium name="DOE Joint Genome Institute"/>
            <person name="Gaskell J."/>
            <person name="Kersten P."/>
            <person name="Larrondo L.F."/>
            <person name="Canessa P."/>
            <person name="Martinez D."/>
            <person name="Hibbett D."/>
            <person name="Schmoll M."/>
            <person name="Kubicek C.P."/>
            <person name="Martinez A.T."/>
            <person name="Yadav J."/>
            <person name="Master E."/>
            <person name="Magnuson J.K."/>
            <person name="James T."/>
            <person name="Yaver D."/>
            <person name="Berka R."/>
            <person name="Labutti K."/>
            <person name="Lipzen A."/>
            <person name="Aerts A."/>
            <person name="Barry K."/>
            <person name="Henrissat B."/>
            <person name="Blanchette R."/>
            <person name="Grigoriev I."/>
            <person name="Cullen D."/>
        </authorList>
    </citation>
    <scope>NUCLEOTIDE SEQUENCE [LARGE SCALE GENOMIC DNA]</scope>
    <source>
        <strain evidence="3 4">MAD-698-R-SB12</strain>
    </source>
</reference>
<feature type="domain" description="F-box" evidence="2">
    <location>
        <begin position="53"/>
        <end position="104"/>
    </location>
</feature>
<dbReference type="InterPro" id="IPR036047">
    <property type="entry name" value="F-box-like_dom_sf"/>
</dbReference>
<organism evidence="3 4">
    <name type="scientific">Postia placenta MAD-698-R-SB12</name>
    <dbReference type="NCBI Taxonomy" id="670580"/>
    <lineage>
        <taxon>Eukaryota</taxon>
        <taxon>Fungi</taxon>
        <taxon>Dikarya</taxon>
        <taxon>Basidiomycota</taxon>
        <taxon>Agaricomycotina</taxon>
        <taxon>Agaricomycetes</taxon>
        <taxon>Polyporales</taxon>
        <taxon>Adustoporiaceae</taxon>
        <taxon>Rhodonia</taxon>
    </lineage>
</organism>
<dbReference type="OrthoDB" id="3220023at2759"/>
<evidence type="ECO:0000259" key="2">
    <source>
        <dbReference type="PROSITE" id="PS50181"/>
    </source>
</evidence>
<feature type="region of interest" description="Disordered" evidence="1">
    <location>
        <begin position="575"/>
        <end position="613"/>
    </location>
</feature>
<dbReference type="EMBL" id="KZ110599">
    <property type="protein sequence ID" value="OSX60986.1"/>
    <property type="molecule type" value="Genomic_DNA"/>
</dbReference>
<dbReference type="PROSITE" id="PS50181">
    <property type="entry name" value="FBOX"/>
    <property type="match status" value="1"/>
</dbReference>
<sequence>MEVDPRIGSQPISSSESGQGAVIAVRASTAPVPPLAKKRRGKKKLPEDTTLIPCYLQDLPLEILAEILSYASSPRDVISLARCNKFFCHTLVNNPDTAFIWRRARECCHPMAISSRQRSAPDVASARIVARGPKSRIIHSLRGYVFAIRGQNIRAIDSAVEERYKDVVAWIPRLEQPVVVDIYAEFTFMIFSQSSRVCVRKTDWEQAVDELNRVYIAGDLDAYLEEKQRLADRLPVIMEHANTLLTWRNDRLKSTNITKKANKDFTKSYAMRMGWSMYELLQTQTYGTLFWSRLAALEKITKGDIEPIHATLEAEIIAIQEHRKRSIAERAYQSRRDDVEKHYDRLKSADANQVLPTLPEFRKLSVMKVMQERAPDATDISKDLRNSPLIDKLLKEDLERWREGARAGLAAVLGFPGWRTASKKRLHPVDRLTARCPHLDKKQRAREEWNPHKFEPDTKVIQAIEQILIRLGTTAEDPASLDAVKDVGTRLACVACPHSLRMDFNNAVRHCKRHDQPRFDLVDEDLAEVADGDAIELGLVAEVMGKSKEAQKRCGLRIYGCRHCRAMQAMAAVVASASGESNSEQTDNEQTDEQTGTAQTSTEATKTTKRRKNGVPEAKLFSFNGLRSHVKEKCEVLLLSEEALLTPHIRRHGITEIGDEDVFCQKDSETA</sequence>
<name>A0A1X6MXN0_9APHY</name>
<dbReference type="GeneID" id="36324195"/>
<keyword evidence="4" id="KW-1185">Reference proteome</keyword>
<dbReference type="CDD" id="cd09917">
    <property type="entry name" value="F-box_SF"/>
    <property type="match status" value="1"/>
</dbReference>
<dbReference type="InterPro" id="IPR001810">
    <property type="entry name" value="F-box_dom"/>
</dbReference>
<evidence type="ECO:0000313" key="4">
    <source>
        <dbReference type="Proteomes" id="UP000194127"/>
    </source>
</evidence>
<dbReference type="Proteomes" id="UP000194127">
    <property type="component" value="Unassembled WGS sequence"/>
</dbReference>
<evidence type="ECO:0000256" key="1">
    <source>
        <dbReference type="SAM" id="MobiDB-lite"/>
    </source>
</evidence>
<proteinExistence type="predicted"/>